<keyword evidence="1" id="KW-0472">Membrane</keyword>
<dbReference type="InterPro" id="IPR005625">
    <property type="entry name" value="PepSY-ass_TM"/>
</dbReference>
<evidence type="ECO:0000313" key="3">
    <source>
        <dbReference type="Proteomes" id="UP001207742"/>
    </source>
</evidence>
<dbReference type="Pfam" id="PF03929">
    <property type="entry name" value="PepSY_TM"/>
    <property type="match status" value="1"/>
</dbReference>
<protein>
    <submittedName>
        <fullName evidence="2">PepSY domain-containing protein</fullName>
    </submittedName>
</protein>
<keyword evidence="3" id="KW-1185">Reference proteome</keyword>
<proteinExistence type="predicted"/>
<reference evidence="2 3" key="1">
    <citation type="submission" date="2022-10" db="EMBL/GenBank/DDBJ databases">
        <title>Chitinophaga nivalis PC15 sp. nov., isolated from Pyeongchang county, South Korea.</title>
        <authorList>
            <person name="Trinh H.N."/>
        </authorList>
    </citation>
    <scope>NUCLEOTIDE SEQUENCE [LARGE SCALE GENOMIC DNA]</scope>
    <source>
        <strain evidence="2 3">PC14</strain>
    </source>
</reference>
<feature type="transmembrane region" description="Helical" evidence="1">
    <location>
        <begin position="190"/>
        <end position="213"/>
    </location>
</feature>
<dbReference type="EMBL" id="JAPDNS010000001">
    <property type="protein sequence ID" value="MCW3484997.1"/>
    <property type="molecule type" value="Genomic_DNA"/>
</dbReference>
<sequence>MLKLFKKINAWLHLWLGLISGIIIVFVSLTGCVLVFKFEIIDLTHPERRIPAMDESRMLPPSALHAAATAALPGKEVHSIWYHGLDRAAHIDIAADTILFMNPYTGKVIAMDKEEHFFHFIEDGHRHLWMGRKIGGKIIGWSTFVFLLLLISGLILWYPKKWNKAGVNNSLKIKWSARFKRLNYDLHNVLGFYSLLLAILMAATGLVMSFSWFSKSLYWITGGVKTARVEPAPIQPHPAATIHLQVDKAWNKVRHEVAQSNKNDIIVGFPDEPDEAIYLCTDMINGQWRNIYMDPNTLEVLPYSGKKIQDLRFADQVRTSNYALHVGAIGGMTTKILYFLASLICTSLPITGFYIWWHRGKKKTSKTPAKKLQVE</sequence>
<keyword evidence="1" id="KW-1133">Transmembrane helix</keyword>
<dbReference type="PROSITE" id="PS51257">
    <property type="entry name" value="PROKAR_LIPOPROTEIN"/>
    <property type="match status" value="1"/>
</dbReference>
<feature type="transmembrane region" description="Helical" evidence="1">
    <location>
        <begin position="12"/>
        <end position="36"/>
    </location>
</feature>
<dbReference type="RefSeq" id="WP_264730946.1">
    <property type="nucleotide sequence ID" value="NZ_JAPDNR010000001.1"/>
</dbReference>
<keyword evidence="1" id="KW-0812">Transmembrane</keyword>
<organism evidence="2 3">
    <name type="scientific">Chitinophaga nivalis</name>
    <dbReference type="NCBI Taxonomy" id="2991709"/>
    <lineage>
        <taxon>Bacteria</taxon>
        <taxon>Pseudomonadati</taxon>
        <taxon>Bacteroidota</taxon>
        <taxon>Chitinophagia</taxon>
        <taxon>Chitinophagales</taxon>
        <taxon>Chitinophagaceae</taxon>
        <taxon>Chitinophaga</taxon>
    </lineage>
</organism>
<accession>A0ABT3IM04</accession>
<feature type="transmembrane region" description="Helical" evidence="1">
    <location>
        <begin position="138"/>
        <end position="158"/>
    </location>
</feature>
<name>A0ABT3IM04_9BACT</name>
<evidence type="ECO:0000256" key="1">
    <source>
        <dbReference type="SAM" id="Phobius"/>
    </source>
</evidence>
<dbReference type="Proteomes" id="UP001207742">
    <property type="component" value="Unassembled WGS sequence"/>
</dbReference>
<dbReference type="PANTHER" id="PTHR34219:SF3">
    <property type="entry name" value="BLL7967 PROTEIN"/>
    <property type="match status" value="1"/>
</dbReference>
<feature type="transmembrane region" description="Helical" evidence="1">
    <location>
        <begin position="336"/>
        <end position="357"/>
    </location>
</feature>
<gene>
    <name evidence="2" type="ORF">OL497_13895</name>
</gene>
<dbReference type="PANTHER" id="PTHR34219">
    <property type="entry name" value="IRON-REGULATED INNER MEMBRANE PROTEIN-RELATED"/>
    <property type="match status" value="1"/>
</dbReference>
<evidence type="ECO:0000313" key="2">
    <source>
        <dbReference type="EMBL" id="MCW3484997.1"/>
    </source>
</evidence>
<comment type="caution">
    <text evidence="2">The sequence shown here is derived from an EMBL/GenBank/DDBJ whole genome shotgun (WGS) entry which is preliminary data.</text>
</comment>